<proteinExistence type="predicted"/>
<dbReference type="RefSeq" id="WP_283076161.1">
    <property type="nucleotide sequence ID" value="NZ_CP121671.1"/>
</dbReference>
<accession>A0ABY8IXT3</accession>
<dbReference type="EMBL" id="CP121671">
    <property type="protein sequence ID" value="WFT74157.1"/>
    <property type="molecule type" value="Genomic_DNA"/>
</dbReference>
<reference evidence="1 2" key="1">
    <citation type="submission" date="2023-04" db="EMBL/GenBank/DDBJ databases">
        <title>Genome sequence of Halobacillus naozhouensis KACC 21980.</title>
        <authorList>
            <person name="Kim S."/>
            <person name="Heo J."/>
            <person name="Kwon S.-W."/>
        </authorList>
    </citation>
    <scope>NUCLEOTIDE SEQUENCE [LARGE SCALE GENOMIC DNA]</scope>
    <source>
        <strain evidence="1 2">KCTC 13234</strain>
    </source>
</reference>
<keyword evidence="2" id="KW-1185">Reference proteome</keyword>
<sequence>MFYLVLLIALLTGCSSNEKMTINNSYLSLSGESESWKVKSYDIEMTPNMSRAGNGKVIMKDKTNYNTDLFSIRVHAVIDNNDKIIQGKSVTSSGGKIDIAQETTGTTEITEPIPVDNINNIYMVIKWQDTNKNKTSEERINLFSKKTFFN</sequence>
<protein>
    <submittedName>
        <fullName evidence="1">Uncharacterized protein</fullName>
    </submittedName>
</protein>
<evidence type="ECO:0000313" key="1">
    <source>
        <dbReference type="EMBL" id="WFT74157.1"/>
    </source>
</evidence>
<gene>
    <name evidence="1" type="ORF">P9989_17595</name>
</gene>
<organism evidence="1 2">
    <name type="scientific">Halobacillus naozhouensis</name>
    <dbReference type="NCBI Taxonomy" id="554880"/>
    <lineage>
        <taxon>Bacteria</taxon>
        <taxon>Bacillati</taxon>
        <taxon>Bacillota</taxon>
        <taxon>Bacilli</taxon>
        <taxon>Bacillales</taxon>
        <taxon>Bacillaceae</taxon>
        <taxon>Halobacillus</taxon>
    </lineage>
</organism>
<dbReference type="Proteomes" id="UP001221597">
    <property type="component" value="Chromosome"/>
</dbReference>
<name>A0ABY8IXT3_9BACI</name>
<evidence type="ECO:0000313" key="2">
    <source>
        <dbReference type="Proteomes" id="UP001221597"/>
    </source>
</evidence>